<proteinExistence type="predicted"/>
<keyword evidence="2" id="KW-1185">Reference proteome</keyword>
<organism evidence="1 2">
    <name type="scientific">Oedothorax gibbosus</name>
    <dbReference type="NCBI Taxonomy" id="931172"/>
    <lineage>
        <taxon>Eukaryota</taxon>
        <taxon>Metazoa</taxon>
        <taxon>Ecdysozoa</taxon>
        <taxon>Arthropoda</taxon>
        <taxon>Chelicerata</taxon>
        <taxon>Arachnida</taxon>
        <taxon>Araneae</taxon>
        <taxon>Araneomorphae</taxon>
        <taxon>Entelegynae</taxon>
        <taxon>Araneoidea</taxon>
        <taxon>Linyphiidae</taxon>
        <taxon>Erigoninae</taxon>
        <taxon>Oedothorax</taxon>
    </lineage>
</organism>
<reference evidence="1 2" key="1">
    <citation type="journal article" date="2022" name="Nat. Ecol. Evol.">
        <title>A masculinizing supergene underlies an exaggerated male reproductive morph in a spider.</title>
        <authorList>
            <person name="Hendrickx F."/>
            <person name="De Corte Z."/>
            <person name="Sonet G."/>
            <person name="Van Belleghem S.M."/>
            <person name="Kostlbacher S."/>
            <person name="Vangestel C."/>
        </authorList>
    </citation>
    <scope>NUCLEOTIDE SEQUENCE [LARGE SCALE GENOMIC DNA]</scope>
    <source>
        <strain evidence="1">W744_W776</strain>
    </source>
</reference>
<comment type="caution">
    <text evidence="1">The sequence shown here is derived from an EMBL/GenBank/DDBJ whole genome shotgun (WGS) entry which is preliminary data.</text>
</comment>
<evidence type="ECO:0000313" key="2">
    <source>
        <dbReference type="Proteomes" id="UP000827092"/>
    </source>
</evidence>
<protein>
    <recommendedName>
        <fullName evidence="3">MULE transposase domain-containing protein</fullName>
    </recommendedName>
</protein>
<evidence type="ECO:0008006" key="3">
    <source>
        <dbReference type="Google" id="ProtNLM"/>
    </source>
</evidence>
<name>A0AAV6UAB5_9ARAC</name>
<dbReference type="AlphaFoldDB" id="A0AAV6UAB5"/>
<sequence length="363" mass="42284">MKHVFSKAHTCQPSSAAVVQVKKALSTARRRVRESDVLVETIYREEMFPLMHQWSDIVGDIPTAAAFSKSASRAKRKLLGYTVAEFKVPEEVVLPEVTMPDGWNFVFHDSSENGRLLIFISRKGKDLLHKCKDKKKITYKKLYEVLKGSAQWNPEEIVSDFEASELEAMKDVFPLLKIQGCNFHYNQCLWKNVQRVGLVELYKSDPVIELHIKMCAVLAFLPEEDVEDGWWLILETTPVNPKLTQFYNYFVDQWLDNPNLDISVWNCHQTVHRTNNAVEGYHIKMNRRLKPHPSVRELVKFFRNEAIYADYLATRVERGLPGKKRKNLYVKLNTKITQIENEYLNTRNFKKCLTSITKMVRVD</sequence>
<evidence type="ECO:0000313" key="1">
    <source>
        <dbReference type="EMBL" id="KAG8180970.1"/>
    </source>
</evidence>
<dbReference type="EMBL" id="JAFNEN010000539">
    <property type="protein sequence ID" value="KAG8180970.1"/>
    <property type="molecule type" value="Genomic_DNA"/>
</dbReference>
<accession>A0AAV6UAB5</accession>
<dbReference type="Proteomes" id="UP000827092">
    <property type="component" value="Unassembled WGS sequence"/>
</dbReference>
<gene>
    <name evidence="1" type="ORF">JTE90_024719</name>
</gene>